<dbReference type="SUPFAM" id="SSF52980">
    <property type="entry name" value="Restriction endonuclease-like"/>
    <property type="match status" value="1"/>
</dbReference>
<dbReference type="GO" id="GO:0005524">
    <property type="term" value="F:ATP binding"/>
    <property type="evidence" value="ECO:0007669"/>
    <property type="project" value="UniProtKB-UniRule"/>
</dbReference>
<dbReference type="InterPro" id="IPR011335">
    <property type="entry name" value="Restrct_endonuc-II-like"/>
</dbReference>
<dbReference type="InterPro" id="IPR011856">
    <property type="entry name" value="tRNA_endonuc-like_dom_sf"/>
</dbReference>
<keyword evidence="2 3" id="KW-0067">ATP-binding</keyword>
<comment type="caution">
    <text evidence="5">The sequence shown here is derived from an EMBL/GenBank/DDBJ whole genome shotgun (WGS) entry which is preliminary data.</text>
</comment>
<protein>
    <submittedName>
        <fullName evidence="5">Restriction endonuclease</fullName>
    </submittedName>
</protein>
<organism evidence="5 6">
    <name type="scientific">Candidatus Bilamarchaeum dharawalense</name>
    <dbReference type="NCBI Taxonomy" id="2885759"/>
    <lineage>
        <taxon>Archaea</taxon>
        <taxon>Candidatus Micrarchaeota</taxon>
        <taxon>Candidatus Micrarchaeia</taxon>
        <taxon>Candidatus Anstonellales</taxon>
        <taxon>Candidatus Bilamarchaeaceae</taxon>
        <taxon>Candidatus Bilamarchaeum</taxon>
    </lineage>
</organism>
<dbReference type="Pfam" id="PF03477">
    <property type="entry name" value="ATP-cone"/>
    <property type="match status" value="1"/>
</dbReference>
<proteinExistence type="predicted"/>
<evidence type="ECO:0000259" key="4">
    <source>
        <dbReference type="PROSITE" id="PS51161"/>
    </source>
</evidence>
<keyword evidence="5" id="KW-0255">Endonuclease</keyword>
<evidence type="ECO:0000256" key="3">
    <source>
        <dbReference type="PROSITE-ProRule" id="PRU00492"/>
    </source>
</evidence>
<dbReference type="Pfam" id="PF04471">
    <property type="entry name" value="Mrr_cat"/>
    <property type="match status" value="1"/>
</dbReference>
<reference evidence="5 6" key="1">
    <citation type="submission" date="2019-08" db="EMBL/GenBank/DDBJ databases">
        <authorList>
            <person name="Vazquez-Campos X."/>
        </authorList>
    </citation>
    <scope>NUCLEOTIDE SEQUENCE [LARGE SCALE GENOMIC DNA]</scope>
    <source>
        <strain evidence="5">LFW-283_2</strain>
    </source>
</reference>
<dbReference type="InterPro" id="IPR007560">
    <property type="entry name" value="Restrct_endonuc_IV_Mrr"/>
</dbReference>
<feature type="domain" description="ATP-cone" evidence="4">
    <location>
        <begin position="5"/>
        <end position="86"/>
    </location>
</feature>
<accession>A0A5E4LNP8</accession>
<name>A0A5E4LNP8_9ARCH</name>
<evidence type="ECO:0000313" key="5">
    <source>
        <dbReference type="EMBL" id="VVC02613.1"/>
    </source>
</evidence>
<gene>
    <name evidence="5" type="ORF">LFW2832_00114</name>
</gene>
<keyword evidence="5" id="KW-0540">Nuclease</keyword>
<keyword evidence="1 3" id="KW-0547">Nucleotide-binding</keyword>
<evidence type="ECO:0000313" key="6">
    <source>
        <dbReference type="Proteomes" id="UP000789941"/>
    </source>
</evidence>
<evidence type="ECO:0000256" key="1">
    <source>
        <dbReference type="ARBA" id="ARBA00022741"/>
    </source>
</evidence>
<dbReference type="Gene3D" id="3.40.1350.10">
    <property type="match status" value="1"/>
</dbReference>
<evidence type="ECO:0000256" key="2">
    <source>
        <dbReference type="ARBA" id="ARBA00022840"/>
    </source>
</evidence>
<sequence length="276" mass="31698">MLQDIWVIKESGEKEKFSPSKVKHALKRTGLSQKETDEILAKLETKLYDGISTKKIYAILYELIESSKPEVSHRYNLKRALFEIGPEGYEFETFISKLLTREGYQTDLRQIIQGKCVSHEIDVVAAKGSENYMIECKFHNQPGAKCRVQTVLYVYSRFLDLREGAKKGRCKEFTNPWLITNTKFSEDVLAYAQCMGIPLLGWKYPMKKSLEEMIDRTKCYPVTVINMSNDILRRLLAKSIVTISDIPENPDRLVDLTGIPIATAKQIIERAAYARE</sequence>
<keyword evidence="5" id="KW-0378">Hydrolase</keyword>
<dbReference type="GO" id="GO:0003677">
    <property type="term" value="F:DNA binding"/>
    <property type="evidence" value="ECO:0007669"/>
    <property type="project" value="InterPro"/>
</dbReference>
<dbReference type="Proteomes" id="UP000789941">
    <property type="component" value="Unassembled WGS sequence"/>
</dbReference>
<dbReference type="PROSITE" id="PS51161">
    <property type="entry name" value="ATP_CONE"/>
    <property type="match status" value="1"/>
</dbReference>
<dbReference type="EMBL" id="CABMJJ010000001">
    <property type="protein sequence ID" value="VVC02613.1"/>
    <property type="molecule type" value="Genomic_DNA"/>
</dbReference>
<dbReference type="InterPro" id="IPR005144">
    <property type="entry name" value="ATP-cone_dom"/>
</dbReference>
<dbReference type="GO" id="GO:0009307">
    <property type="term" value="P:DNA restriction-modification system"/>
    <property type="evidence" value="ECO:0007669"/>
    <property type="project" value="InterPro"/>
</dbReference>
<dbReference type="GO" id="GO:0004519">
    <property type="term" value="F:endonuclease activity"/>
    <property type="evidence" value="ECO:0007669"/>
    <property type="project" value="UniProtKB-KW"/>
</dbReference>
<dbReference type="AlphaFoldDB" id="A0A5E4LNP8"/>